<feature type="region of interest" description="Disordered" evidence="3">
    <location>
        <begin position="293"/>
        <end position="339"/>
    </location>
</feature>
<dbReference type="AlphaFoldDB" id="A0A8J4PNC0"/>
<feature type="region of interest" description="Disordered" evidence="3">
    <location>
        <begin position="1"/>
        <end position="21"/>
    </location>
</feature>
<reference evidence="5" key="1">
    <citation type="submission" date="2020-01" db="EMBL/GenBank/DDBJ databases">
        <title>Development of genomics and gene disruption for Polysphondylium violaceum indicates a role for the polyketide synthase stlB in stalk morphogenesis.</title>
        <authorList>
            <person name="Narita B."/>
            <person name="Kawabe Y."/>
            <person name="Kin K."/>
            <person name="Saito T."/>
            <person name="Gibbs R."/>
            <person name="Kuspa A."/>
            <person name="Muzny D."/>
            <person name="Queller D."/>
            <person name="Richards S."/>
            <person name="Strassman J."/>
            <person name="Sucgang R."/>
            <person name="Worley K."/>
            <person name="Schaap P."/>
        </authorList>
    </citation>
    <scope>NUCLEOTIDE SEQUENCE</scope>
    <source>
        <strain evidence="5">QSvi11</strain>
    </source>
</reference>
<comment type="caution">
    <text evidence="5">The sequence shown here is derived from an EMBL/GenBank/DDBJ whole genome shotgun (WGS) entry which is preliminary data.</text>
</comment>
<dbReference type="GO" id="GO:0071207">
    <property type="term" value="F:histone pre-mRNA stem-loop binding"/>
    <property type="evidence" value="ECO:0007669"/>
    <property type="project" value="TreeGrafter"/>
</dbReference>
<comment type="similarity">
    <text evidence="1">Belongs to the SLBP family.</text>
</comment>
<dbReference type="FunFam" id="1.10.8.1120:FF:000001">
    <property type="entry name" value="Histone RNA hairpin-binding protein-like"/>
    <property type="match status" value="1"/>
</dbReference>
<sequence>MSTVLPTVPASPLVSNNGKNNNRALLKNIKNVNSTPTSALKKQQQNVTNKIGNGPSTPAPKKNVNKNILFTPSSFSCSKPKSVSFGNNGDSPIKSLLESARILSELHEMDNMDSMMMMNMNKESTGVAEQQQHIPLSFADLVSDLAVSNTDSVNKPTTPLIRYSAQFLLSVQSQFTKRPIEIDIVEDHQKEVIASQPSTPHIHNSSSKNKTLPIFSPQVSPFKIAYQTPLASRNANATPASSTRKSQNHNSAKKNPIPFNLTEKNCGASLTPIKQQQPQQQKKKLATEDLESLDVENNNNTDNNNTTIVPAAENDESVDLTASASAKKQPAREADPKRLAARQRQIDIGKMTVGYKNFIEQVPKSKRKPTDPKTPNKYQICSKRSWDGQVRKWRRLLHQYDPSSAEGKEFNDEDLEKELNALEINENENENEINNTEQVPEQQHQLDN</sequence>
<feature type="region of interest" description="Disordered" evidence="3">
    <location>
        <begin position="233"/>
        <end position="265"/>
    </location>
</feature>
<dbReference type="InterPro" id="IPR038294">
    <property type="entry name" value="SLBP_RNA_bind_sf"/>
</dbReference>
<evidence type="ECO:0000259" key="4">
    <source>
        <dbReference type="Pfam" id="PF15247"/>
    </source>
</evidence>
<feature type="region of interest" description="Disordered" evidence="3">
    <location>
        <begin position="425"/>
        <end position="448"/>
    </location>
</feature>
<evidence type="ECO:0000256" key="2">
    <source>
        <dbReference type="ARBA" id="ARBA00022884"/>
    </source>
</evidence>
<dbReference type="InterPro" id="IPR029344">
    <property type="entry name" value="SLBP_RNA_bind"/>
</dbReference>
<evidence type="ECO:0000313" key="5">
    <source>
        <dbReference type="EMBL" id="KAF2070220.1"/>
    </source>
</evidence>
<dbReference type="GO" id="GO:0003729">
    <property type="term" value="F:mRNA binding"/>
    <property type="evidence" value="ECO:0007669"/>
    <property type="project" value="InterPro"/>
</dbReference>
<dbReference type="GO" id="GO:0051028">
    <property type="term" value="P:mRNA transport"/>
    <property type="evidence" value="ECO:0007669"/>
    <property type="project" value="TreeGrafter"/>
</dbReference>
<dbReference type="PANTHER" id="PTHR17408:SF0">
    <property type="entry name" value="HISTONE RNA HAIRPIN-BINDING PROTEIN"/>
    <property type="match status" value="1"/>
</dbReference>
<dbReference type="GO" id="GO:0006398">
    <property type="term" value="P:mRNA 3'-end processing by stem-loop binding and cleavage"/>
    <property type="evidence" value="ECO:0007669"/>
    <property type="project" value="TreeGrafter"/>
</dbReference>
<feature type="compositionally biased region" description="Low complexity" evidence="3">
    <location>
        <begin position="297"/>
        <end position="307"/>
    </location>
</feature>
<name>A0A8J4PNC0_9MYCE</name>
<protein>
    <recommendedName>
        <fullName evidence="4">Histone RNA hairpin-binding protein RNA-binding domain-containing protein</fullName>
    </recommendedName>
</protein>
<dbReference type="GO" id="GO:0005737">
    <property type="term" value="C:cytoplasm"/>
    <property type="evidence" value="ECO:0007669"/>
    <property type="project" value="TreeGrafter"/>
</dbReference>
<dbReference type="EMBL" id="AJWJ01000524">
    <property type="protein sequence ID" value="KAF2070220.1"/>
    <property type="molecule type" value="Genomic_DNA"/>
</dbReference>
<evidence type="ECO:0000256" key="3">
    <source>
        <dbReference type="SAM" id="MobiDB-lite"/>
    </source>
</evidence>
<accession>A0A8J4PNC0</accession>
<dbReference type="GO" id="GO:0071204">
    <property type="term" value="C:histone pre-mRNA 3'end processing complex"/>
    <property type="evidence" value="ECO:0007669"/>
    <property type="project" value="TreeGrafter"/>
</dbReference>
<dbReference type="Pfam" id="PF15247">
    <property type="entry name" value="SLBP_RNA_bind"/>
    <property type="match status" value="1"/>
</dbReference>
<evidence type="ECO:0000256" key="1">
    <source>
        <dbReference type="ARBA" id="ARBA00006151"/>
    </source>
</evidence>
<dbReference type="Gene3D" id="1.10.8.1120">
    <property type="entry name" value="Histone RNA hairpin-binding protein RNA-binding domain"/>
    <property type="match status" value="1"/>
</dbReference>
<dbReference type="OrthoDB" id="265795at2759"/>
<keyword evidence="2" id="KW-0694">RNA-binding</keyword>
<dbReference type="InterPro" id="IPR026502">
    <property type="entry name" value="SLBP1/SLBP2"/>
</dbReference>
<evidence type="ECO:0000313" key="6">
    <source>
        <dbReference type="Proteomes" id="UP000695562"/>
    </source>
</evidence>
<feature type="compositionally biased region" description="Polar residues" evidence="3">
    <location>
        <begin position="233"/>
        <end position="250"/>
    </location>
</feature>
<feature type="compositionally biased region" description="Polar residues" evidence="3">
    <location>
        <begin position="436"/>
        <end position="448"/>
    </location>
</feature>
<keyword evidence="6" id="KW-1185">Reference proteome</keyword>
<dbReference type="PANTHER" id="PTHR17408">
    <property type="entry name" value="HISTONE RNA HAIRPIN-BINDING PROTEIN"/>
    <property type="match status" value="1"/>
</dbReference>
<feature type="domain" description="Histone RNA hairpin-binding protein RNA-binding" evidence="4">
    <location>
        <begin position="335"/>
        <end position="402"/>
    </location>
</feature>
<gene>
    <name evidence="5" type="ORF">CYY_008466</name>
</gene>
<proteinExistence type="inferred from homology"/>
<dbReference type="Proteomes" id="UP000695562">
    <property type="component" value="Unassembled WGS sequence"/>
</dbReference>
<organism evidence="5 6">
    <name type="scientific">Polysphondylium violaceum</name>
    <dbReference type="NCBI Taxonomy" id="133409"/>
    <lineage>
        <taxon>Eukaryota</taxon>
        <taxon>Amoebozoa</taxon>
        <taxon>Evosea</taxon>
        <taxon>Eumycetozoa</taxon>
        <taxon>Dictyostelia</taxon>
        <taxon>Dictyosteliales</taxon>
        <taxon>Dictyosteliaceae</taxon>
        <taxon>Polysphondylium</taxon>
    </lineage>
</organism>